<sequence>HRSIDPSLSPLPRSATFLPFVCISPTNGSPATCIDLHRGGGGEECSNSPTYPRRSICDHATTPPPPNGTTAGVALSNDDLINGDTLLAVDGMRCPLTRSFQRLSAPAEEFLFLFHTKSCSMLQE</sequence>
<comment type="caution">
    <text evidence="1">The sequence shown here is derived from an EMBL/GenBank/DDBJ whole genome shotgun (WGS) entry which is preliminary data.</text>
</comment>
<organism evidence="1 2">
    <name type="scientific">Dissostichus eleginoides</name>
    <name type="common">Patagonian toothfish</name>
    <name type="synonym">Dissostichus amissus</name>
    <dbReference type="NCBI Taxonomy" id="100907"/>
    <lineage>
        <taxon>Eukaryota</taxon>
        <taxon>Metazoa</taxon>
        <taxon>Chordata</taxon>
        <taxon>Craniata</taxon>
        <taxon>Vertebrata</taxon>
        <taxon>Euteleostomi</taxon>
        <taxon>Actinopterygii</taxon>
        <taxon>Neopterygii</taxon>
        <taxon>Teleostei</taxon>
        <taxon>Neoteleostei</taxon>
        <taxon>Acanthomorphata</taxon>
        <taxon>Eupercaria</taxon>
        <taxon>Perciformes</taxon>
        <taxon>Notothenioidei</taxon>
        <taxon>Nototheniidae</taxon>
        <taxon>Dissostichus</taxon>
    </lineage>
</organism>
<evidence type="ECO:0000313" key="1">
    <source>
        <dbReference type="EMBL" id="KAK1906595.1"/>
    </source>
</evidence>
<feature type="non-terminal residue" evidence="1">
    <location>
        <position position="1"/>
    </location>
</feature>
<accession>A0AAD9CQ19</accession>
<keyword evidence="1" id="KW-0808">Transferase</keyword>
<keyword evidence="1" id="KW-0418">Kinase</keyword>
<dbReference type="EMBL" id="JASDAP010000001">
    <property type="protein sequence ID" value="KAK1906595.1"/>
    <property type="molecule type" value="Genomic_DNA"/>
</dbReference>
<evidence type="ECO:0000313" key="2">
    <source>
        <dbReference type="Proteomes" id="UP001228049"/>
    </source>
</evidence>
<feature type="non-terminal residue" evidence="1">
    <location>
        <position position="124"/>
    </location>
</feature>
<protein>
    <submittedName>
        <fullName evidence="1">Serine/threonine-protein kinase atg1</fullName>
    </submittedName>
</protein>
<dbReference type="GO" id="GO:0016301">
    <property type="term" value="F:kinase activity"/>
    <property type="evidence" value="ECO:0007669"/>
    <property type="project" value="UniProtKB-KW"/>
</dbReference>
<dbReference type="AlphaFoldDB" id="A0AAD9CQ19"/>
<reference evidence="1" key="1">
    <citation type="submission" date="2023-04" db="EMBL/GenBank/DDBJ databases">
        <title>Chromosome-level genome of Chaenocephalus aceratus.</title>
        <authorList>
            <person name="Park H."/>
        </authorList>
    </citation>
    <scope>NUCLEOTIDE SEQUENCE</scope>
    <source>
        <strain evidence="1">DE</strain>
        <tissue evidence="1">Muscle</tissue>
    </source>
</reference>
<gene>
    <name evidence="1" type="ORF">KUDE01_008991</name>
</gene>
<proteinExistence type="predicted"/>
<dbReference type="Proteomes" id="UP001228049">
    <property type="component" value="Unassembled WGS sequence"/>
</dbReference>
<name>A0AAD9CQ19_DISEL</name>
<keyword evidence="2" id="KW-1185">Reference proteome</keyword>